<dbReference type="SUPFAM" id="SSF53822">
    <property type="entry name" value="Periplasmic binding protein-like I"/>
    <property type="match status" value="1"/>
</dbReference>
<dbReference type="PANTHER" id="PTHR30483">
    <property type="entry name" value="LEUCINE-SPECIFIC-BINDING PROTEIN"/>
    <property type="match status" value="1"/>
</dbReference>
<name>A0A2K2FFF6_9CLOT</name>
<evidence type="ECO:0000256" key="1">
    <source>
        <dbReference type="ARBA" id="ARBA00010062"/>
    </source>
</evidence>
<sequence>MATAALMFASLAAGCSSGGGNGNKSTGDTIKIGLNYELSGGVAAYGQSSRDGILMAFDEINAKGGVLGKKIEPVVMDNSSKADEATSVTTKLVNKEKVVAVLGPATSGAFKATIPAATKRKVPAISSSATADDVTVDKNGVKEYAFKTCFNDAFQGTSMANFASKTLNASKAVILTDNANDYSKGLAKSFKETFTANGGTIVAEEAFVADEKDFNAVLTKIKGMDFDVIYLPAYYEEVGLIIKQARDLGIDKPFLGGDGYDSPELIKIAGASALNNVFFSNHYSSQDTDAKVVEFVENFKAKYGKEPDAFHALGYDLGYFIADAIERAGEADSVKIKEALEQTKDFPAITGVLSIDENHNPVKSITIIELKDGVQSVKEKIEP</sequence>
<keyword evidence="7" id="KW-1185">Reference proteome</keyword>
<proteinExistence type="inferred from homology"/>
<dbReference type="GO" id="GO:0006865">
    <property type="term" value="P:amino acid transport"/>
    <property type="evidence" value="ECO:0007669"/>
    <property type="project" value="UniProtKB-KW"/>
</dbReference>
<evidence type="ECO:0000259" key="5">
    <source>
        <dbReference type="Pfam" id="PF13458"/>
    </source>
</evidence>
<keyword evidence="2" id="KW-0813">Transport</keyword>
<dbReference type="AlphaFoldDB" id="A0A2K2FFF6"/>
<evidence type="ECO:0000256" key="4">
    <source>
        <dbReference type="ARBA" id="ARBA00022970"/>
    </source>
</evidence>
<protein>
    <submittedName>
        <fullName evidence="6">Ethanolamine utilization protein EutJ</fullName>
    </submittedName>
</protein>
<keyword evidence="3" id="KW-0732">Signal</keyword>
<accession>A0A2K2FFF6</accession>
<comment type="similarity">
    <text evidence="1">Belongs to the leucine-binding protein family.</text>
</comment>
<dbReference type="KEGG" id="cthd:CDO33_14820"/>
<reference evidence="6 7" key="1">
    <citation type="submission" date="2017-06" db="EMBL/GenBank/DDBJ databases">
        <title>Investigating the central metabolism of Clostridium thermosuccinogenes.</title>
        <authorList>
            <person name="Koendjbiharie J.G."/>
            <person name="van Kranenburg R."/>
        </authorList>
    </citation>
    <scope>NUCLEOTIDE SEQUENCE [LARGE SCALE GENOMIC DNA]</scope>
    <source>
        <strain evidence="6 7">DSM 5806</strain>
    </source>
</reference>
<dbReference type="Pfam" id="PF13458">
    <property type="entry name" value="Peripla_BP_6"/>
    <property type="match status" value="1"/>
</dbReference>
<evidence type="ECO:0000313" key="7">
    <source>
        <dbReference type="Proteomes" id="UP000236151"/>
    </source>
</evidence>
<feature type="domain" description="Leucine-binding protein" evidence="5">
    <location>
        <begin position="29"/>
        <end position="373"/>
    </location>
</feature>
<dbReference type="InterPro" id="IPR051010">
    <property type="entry name" value="BCAA_transport"/>
</dbReference>
<comment type="caution">
    <text evidence="6">The sequence shown here is derived from an EMBL/GenBank/DDBJ whole genome shotgun (WGS) entry which is preliminary data.</text>
</comment>
<dbReference type="InterPro" id="IPR028082">
    <property type="entry name" value="Peripla_BP_I"/>
</dbReference>
<dbReference type="Proteomes" id="UP000236151">
    <property type="component" value="Unassembled WGS sequence"/>
</dbReference>
<dbReference type="PANTHER" id="PTHR30483:SF6">
    <property type="entry name" value="PERIPLASMIC BINDING PROTEIN OF ABC TRANSPORTER FOR NATURAL AMINO ACIDS"/>
    <property type="match status" value="1"/>
</dbReference>
<dbReference type="OrthoDB" id="9783240at2"/>
<keyword evidence="4" id="KW-0029">Amino-acid transport</keyword>
<evidence type="ECO:0000256" key="2">
    <source>
        <dbReference type="ARBA" id="ARBA00022448"/>
    </source>
</evidence>
<evidence type="ECO:0000313" key="6">
    <source>
        <dbReference type="EMBL" id="PNT99529.1"/>
    </source>
</evidence>
<dbReference type="EMBL" id="NIOJ01000018">
    <property type="protein sequence ID" value="PNT99529.1"/>
    <property type="molecule type" value="Genomic_DNA"/>
</dbReference>
<dbReference type="InterPro" id="IPR000709">
    <property type="entry name" value="Leu_Ile_Val-bd"/>
</dbReference>
<dbReference type="Gene3D" id="3.40.50.2300">
    <property type="match status" value="2"/>
</dbReference>
<dbReference type="PRINTS" id="PR00337">
    <property type="entry name" value="LEUILEVALBP"/>
</dbReference>
<organism evidence="6 7">
    <name type="scientific">Clostridium thermosuccinogenes</name>
    <dbReference type="NCBI Taxonomy" id="84032"/>
    <lineage>
        <taxon>Bacteria</taxon>
        <taxon>Bacillati</taxon>
        <taxon>Bacillota</taxon>
        <taxon>Clostridia</taxon>
        <taxon>Eubacteriales</taxon>
        <taxon>Clostridiaceae</taxon>
        <taxon>Clostridium</taxon>
    </lineage>
</organism>
<dbReference type="CDD" id="cd06347">
    <property type="entry name" value="PBP1_ABC_LivK_ligand_binding-like"/>
    <property type="match status" value="1"/>
</dbReference>
<gene>
    <name evidence="6" type="ORF">CDQ84_08525</name>
</gene>
<evidence type="ECO:0000256" key="3">
    <source>
        <dbReference type="ARBA" id="ARBA00022729"/>
    </source>
</evidence>
<dbReference type="InterPro" id="IPR028081">
    <property type="entry name" value="Leu-bd"/>
</dbReference>